<dbReference type="CDD" id="cd02883">
    <property type="entry name" value="NUDIX_Hydrolase"/>
    <property type="match status" value="1"/>
</dbReference>
<name>A0ABP7DYB3_9ACTN</name>
<sequence>MELRGVEASGDERFAVPLPHGSDPTLVAYDLGFVIERPLDAERDAGGELVLRFAVRPVADEARPGQRRAGRDAGLALGEGEQPVARQRVAAYAVVVSTRGLLATQYSSRTAVDGRWGMPGGGIDPGEEPGAAVVREVHEETAQDVELGALVAVQSSHWVGRSPSGRAEDFHAVRLVYRATCAEPEDPRVLDVGGTTADARWVELDRWRSVSWTANWREALAQLLPR</sequence>
<evidence type="ECO:0000313" key="5">
    <source>
        <dbReference type="Proteomes" id="UP001500051"/>
    </source>
</evidence>
<dbReference type="PANTHER" id="PTHR43046">
    <property type="entry name" value="GDP-MANNOSE MANNOSYL HYDROLASE"/>
    <property type="match status" value="1"/>
</dbReference>
<dbReference type="InterPro" id="IPR000086">
    <property type="entry name" value="NUDIX_hydrolase_dom"/>
</dbReference>
<dbReference type="PROSITE" id="PS51462">
    <property type="entry name" value="NUDIX"/>
    <property type="match status" value="1"/>
</dbReference>
<dbReference type="Gene3D" id="3.90.79.10">
    <property type="entry name" value="Nucleoside Triphosphate Pyrophosphohydrolase"/>
    <property type="match status" value="1"/>
</dbReference>
<dbReference type="EMBL" id="BAAAYX010000013">
    <property type="protein sequence ID" value="GAA3710693.1"/>
    <property type="molecule type" value="Genomic_DNA"/>
</dbReference>
<comment type="caution">
    <text evidence="4">The sequence shown here is derived from an EMBL/GenBank/DDBJ whole genome shotgun (WGS) entry which is preliminary data.</text>
</comment>
<dbReference type="RefSeq" id="WP_344813353.1">
    <property type="nucleotide sequence ID" value="NZ_BAAAYX010000013.1"/>
</dbReference>
<keyword evidence="2" id="KW-0378">Hydrolase</keyword>
<comment type="cofactor">
    <cofactor evidence="1">
        <name>Mg(2+)</name>
        <dbReference type="ChEBI" id="CHEBI:18420"/>
    </cofactor>
</comment>
<organism evidence="4 5">
    <name type="scientific">Microlunatus aurantiacus</name>
    <dbReference type="NCBI Taxonomy" id="446786"/>
    <lineage>
        <taxon>Bacteria</taxon>
        <taxon>Bacillati</taxon>
        <taxon>Actinomycetota</taxon>
        <taxon>Actinomycetes</taxon>
        <taxon>Propionibacteriales</taxon>
        <taxon>Propionibacteriaceae</taxon>
        <taxon>Microlunatus</taxon>
    </lineage>
</organism>
<accession>A0ABP7DYB3</accession>
<proteinExistence type="predicted"/>
<dbReference type="PANTHER" id="PTHR43046:SF16">
    <property type="entry name" value="ADP-RIBOSE PYROPHOSPHATASE YJHB-RELATED"/>
    <property type="match status" value="1"/>
</dbReference>
<dbReference type="SUPFAM" id="SSF55811">
    <property type="entry name" value="Nudix"/>
    <property type="match status" value="1"/>
</dbReference>
<dbReference type="Proteomes" id="UP001500051">
    <property type="component" value="Unassembled WGS sequence"/>
</dbReference>
<keyword evidence="5" id="KW-1185">Reference proteome</keyword>
<evidence type="ECO:0000313" key="4">
    <source>
        <dbReference type="EMBL" id="GAA3710693.1"/>
    </source>
</evidence>
<dbReference type="Pfam" id="PF00293">
    <property type="entry name" value="NUDIX"/>
    <property type="match status" value="1"/>
</dbReference>
<dbReference type="InterPro" id="IPR015797">
    <property type="entry name" value="NUDIX_hydrolase-like_dom_sf"/>
</dbReference>
<gene>
    <name evidence="4" type="ORF">GCM10022204_31500</name>
</gene>
<reference evidence="5" key="1">
    <citation type="journal article" date="2019" name="Int. J. Syst. Evol. Microbiol.">
        <title>The Global Catalogue of Microorganisms (GCM) 10K type strain sequencing project: providing services to taxonomists for standard genome sequencing and annotation.</title>
        <authorList>
            <consortium name="The Broad Institute Genomics Platform"/>
            <consortium name="The Broad Institute Genome Sequencing Center for Infectious Disease"/>
            <person name="Wu L."/>
            <person name="Ma J."/>
        </authorList>
    </citation>
    <scope>NUCLEOTIDE SEQUENCE [LARGE SCALE GENOMIC DNA]</scope>
    <source>
        <strain evidence="5">JCM 16548</strain>
    </source>
</reference>
<evidence type="ECO:0000256" key="2">
    <source>
        <dbReference type="ARBA" id="ARBA00022801"/>
    </source>
</evidence>
<evidence type="ECO:0000259" key="3">
    <source>
        <dbReference type="PROSITE" id="PS51462"/>
    </source>
</evidence>
<evidence type="ECO:0000256" key="1">
    <source>
        <dbReference type="ARBA" id="ARBA00001946"/>
    </source>
</evidence>
<feature type="domain" description="Nudix hydrolase" evidence="3">
    <location>
        <begin position="85"/>
        <end position="224"/>
    </location>
</feature>
<protein>
    <recommendedName>
        <fullName evidence="3">Nudix hydrolase domain-containing protein</fullName>
    </recommendedName>
</protein>